<organism evidence="1 2">
    <name type="scientific">Pluteus cervinus</name>
    <dbReference type="NCBI Taxonomy" id="181527"/>
    <lineage>
        <taxon>Eukaryota</taxon>
        <taxon>Fungi</taxon>
        <taxon>Dikarya</taxon>
        <taxon>Basidiomycota</taxon>
        <taxon>Agaricomycotina</taxon>
        <taxon>Agaricomycetes</taxon>
        <taxon>Agaricomycetidae</taxon>
        <taxon>Agaricales</taxon>
        <taxon>Pluteineae</taxon>
        <taxon>Pluteaceae</taxon>
        <taxon>Pluteus</taxon>
    </lineage>
</organism>
<dbReference type="EMBL" id="ML208540">
    <property type="protein sequence ID" value="TFK63089.1"/>
    <property type="molecule type" value="Genomic_DNA"/>
</dbReference>
<accession>A0ACD3ACF9</accession>
<name>A0ACD3ACF9_9AGAR</name>
<reference evidence="1 2" key="1">
    <citation type="journal article" date="2019" name="Nat. Ecol. Evol.">
        <title>Megaphylogeny resolves global patterns of mushroom evolution.</title>
        <authorList>
            <person name="Varga T."/>
            <person name="Krizsan K."/>
            <person name="Foldi C."/>
            <person name="Dima B."/>
            <person name="Sanchez-Garcia M."/>
            <person name="Sanchez-Ramirez S."/>
            <person name="Szollosi G.J."/>
            <person name="Szarkandi J.G."/>
            <person name="Papp V."/>
            <person name="Albert L."/>
            <person name="Andreopoulos W."/>
            <person name="Angelini C."/>
            <person name="Antonin V."/>
            <person name="Barry K.W."/>
            <person name="Bougher N.L."/>
            <person name="Buchanan P."/>
            <person name="Buyck B."/>
            <person name="Bense V."/>
            <person name="Catcheside P."/>
            <person name="Chovatia M."/>
            <person name="Cooper J."/>
            <person name="Damon W."/>
            <person name="Desjardin D."/>
            <person name="Finy P."/>
            <person name="Geml J."/>
            <person name="Haridas S."/>
            <person name="Hughes K."/>
            <person name="Justo A."/>
            <person name="Karasinski D."/>
            <person name="Kautmanova I."/>
            <person name="Kiss B."/>
            <person name="Kocsube S."/>
            <person name="Kotiranta H."/>
            <person name="LaButti K.M."/>
            <person name="Lechner B.E."/>
            <person name="Liimatainen K."/>
            <person name="Lipzen A."/>
            <person name="Lukacs Z."/>
            <person name="Mihaltcheva S."/>
            <person name="Morgado L.N."/>
            <person name="Niskanen T."/>
            <person name="Noordeloos M.E."/>
            <person name="Ohm R.A."/>
            <person name="Ortiz-Santana B."/>
            <person name="Ovrebo C."/>
            <person name="Racz N."/>
            <person name="Riley R."/>
            <person name="Savchenko A."/>
            <person name="Shiryaev A."/>
            <person name="Soop K."/>
            <person name="Spirin V."/>
            <person name="Szebenyi C."/>
            <person name="Tomsovsky M."/>
            <person name="Tulloss R.E."/>
            <person name="Uehling J."/>
            <person name="Grigoriev I.V."/>
            <person name="Vagvolgyi C."/>
            <person name="Papp T."/>
            <person name="Martin F.M."/>
            <person name="Miettinen O."/>
            <person name="Hibbett D.S."/>
            <person name="Nagy L.G."/>
        </authorList>
    </citation>
    <scope>NUCLEOTIDE SEQUENCE [LARGE SCALE GENOMIC DNA]</scope>
    <source>
        <strain evidence="1 2">NL-1719</strain>
    </source>
</reference>
<gene>
    <name evidence="1" type="ORF">BDN72DRAFT_848019</name>
</gene>
<evidence type="ECO:0000313" key="1">
    <source>
        <dbReference type="EMBL" id="TFK63089.1"/>
    </source>
</evidence>
<protein>
    <submittedName>
        <fullName evidence="1">Uncharacterized protein</fullName>
    </submittedName>
</protein>
<keyword evidence="2" id="KW-1185">Reference proteome</keyword>
<proteinExistence type="predicted"/>
<dbReference type="Proteomes" id="UP000308600">
    <property type="component" value="Unassembled WGS sequence"/>
</dbReference>
<sequence length="674" mass="74748">MGEESPRGSLKRPRELQLEPSIEILEGPSTLSQQTNSTQEEDELMGEDGGAEISAIEKMLDETRQPERKRAKVSPPTAKIERNDTLDYRDIAQVERATSMLALGAEPACQAVDPDADAALPEQEGEQSDIEDNEDGPTAAPNETLTAEQEETKPFMAFQGKAKSKSVTRTPAPAPSPPSSSQRNIPSPARSDASLPPPRFSQPVPLQSQRPRPRPAPRPSQVPKTPIEVIEIMDSPPPSRRQTASLSSFKPSSPSTSQTAISISQGSRSQPGCQGTRPPLKFKRHPVHWQLDGNLLVQLDGVRFKLQRSRLVRASQWFEKACESLNRRDHEEDVIMLDDLGFGVEDFVTLLDTMDNAITYCFKDPPFRTIASVLLTSFVLSFEAYYTWASRHFREMWFAGNELEHVTQNNTDYGPEEAIKSIYLARKCEVKGVLKSAMYYLVRRAGFGQPDDEDEDAEDELNGASVSPKSKRKKSPKIRLSNADVKRLIHARENLTSQWTVALAIPSVDLSRCFAPPVPYQKCTAQEPLRIHEIHQKLIHKSGLFEEYIYDPMGGFEVLRSHLIPPEDGATKGGDVWQNIKQNGKWGNDKIGGYCVECVQKRYDVWGSTRKKVWENLDLWFGLEGEREENAADESGDDDDDDDDGGEGGGGDKAVDDGVASAGVADADQEMADA</sequence>
<evidence type="ECO:0000313" key="2">
    <source>
        <dbReference type="Proteomes" id="UP000308600"/>
    </source>
</evidence>